<dbReference type="Pfam" id="PF11104">
    <property type="entry name" value="PilM_2"/>
    <property type="match status" value="1"/>
</dbReference>
<dbReference type="InterPro" id="IPR005883">
    <property type="entry name" value="PilM"/>
</dbReference>
<dbReference type="SUPFAM" id="SSF53067">
    <property type="entry name" value="Actin-like ATPase domain"/>
    <property type="match status" value="2"/>
</dbReference>
<dbReference type="InterPro" id="IPR043129">
    <property type="entry name" value="ATPase_NBD"/>
</dbReference>
<evidence type="ECO:0000313" key="1">
    <source>
        <dbReference type="EMBL" id="KYF50878.1"/>
    </source>
</evidence>
<dbReference type="PIRSF" id="PIRSF019169">
    <property type="entry name" value="PilM"/>
    <property type="match status" value="1"/>
</dbReference>
<evidence type="ECO:0000313" key="2">
    <source>
        <dbReference type="Proteomes" id="UP000075420"/>
    </source>
</evidence>
<dbReference type="Gene3D" id="3.30.1490.300">
    <property type="match status" value="1"/>
</dbReference>
<proteinExistence type="predicted"/>
<dbReference type="AlphaFoldDB" id="A0A150P5X3"/>
<dbReference type="NCBIfam" id="TIGR01175">
    <property type="entry name" value="pilM"/>
    <property type="match status" value="1"/>
</dbReference>
<gene>
    <name evidence="1" type="ORF">BE08_43185</name>
</gene>
<name>A0A150P5X3_SORCE</name>
<dbReference type="PANTHER" id="PTHR32432:SF3">
    <property type="entry name" value="ETHANOLAMINE UTILIZATION PROTEIN EUTJ"/>
    <property type="match status" value="1"/>
</dbReference>
<sequence length="353" mass="38547">MSEGKNLIGVDIGSSAIKVAQIKEGRKGYGLVRLGYAPLAPQAIVDGHVMNAQAIVEALGRAFSEAKIRQREIALSISGQAVIIRKITVPLMTAAELDEQIQWEAEQHIPFDIKDVHVDYEVLRRRPEAGQMDLLLVAAKRDEINDYTQIARTAKLKPMVVDIDAFTVQNLFEVNRGIPPDQTFAIINVGASLASINIISRGASAFTRDIGNGGNYITEQIQRKLGISFEQAEEFKCASVTSGPGGVPAQVIETIEQVCDSIAGEIQRSLDFFLATSGEGDMHRIYLTGGSSNLPALPAAIGRRARVAVELIQPMERITVEAKEVNQELLRLRAAQFCVSLGLAMRKDREKRS</sequence>
<dbReference type="PANTHER" id="PTHR32432">
    <property type="entry name" value="CELL DIVISION PROTEIN FTSA-RELATED"/>
    <property type="match status" value="1"/>
</dbReference>
<protein>
    <submittedName>
        <fullName evidence="1">Pilus assembly protein PilM</fullName>
    </submittedName>
</protein>
<dbReference type="Gene3D" id="3.30.420.40">
    <property type="match status" value="2"/>
</dbReference>
<dbReference type="InterPro" id="IPR050696">
    <property type="entry name" value="FtsA/MreB"/>
</dbReference>
<accession>A0A150P5X3</accession>
<comment type="caution">
    <text evidence="1">The sequence shown here is derived from an EMBL/GenBank/DDBJ whole genome shotgun (WGS) entry which is preliminary data.</text>
</comment>
<reference evidence="1 2" key="1">
    <citation type="submission" date="2014-02" db="EMBL/GenBank/DDBJ databases">
        <title>The small core and large imbalanced accessory genome model reveals a collaborative survival strategy of Sorangium cellulosum strains in nature.</title>
        <authorList>
            <person name="Han K."/>
            <person name="Peng R."/>
            <person name="Blom J."/>
            <person name="Li Y.-Z."/>
        </authorList>
    </citation>
    <scope>NUCLEOTIDE SEQUENCE [LARGE SCALE GENOMIC DNA]</scope>
    <source>
        <strain evidence="1 2">So0157-25</strain>
    </source>
</reference>
<organism evidence="1 2">
    <name type="scientific">Sorangium cellulosum</name>
    <name type="common">Polyangium cellulosum</name>
    <dbReference type="NCBI Taxonomy" id="56"/>
    <lineage>
        <taxon>Bacteria</taxon>
        <taxon>Pseudomonadati</taxon>
        <taxon>Myxococcota</taxon>
        <taxon>Polyangia</taxon>
        <taxon>Polyangiales</taxon>
        <taxon>Polyangiaceae</taxon>
        <taxon>Sorangium</taxon>
    </lineage>
</organism>
<dbReference type="Proteomes" id="UP000075420">
    <property type="component" value="Unassembled WGS sequence"/>
</dbReference>
<dbReference type="EMBL" id="JELY01003056">
    <property type="protein sequence ID" value="KYF50878.1"/>
    <property type="molecule type" value="Genomic_DNA"/>
</dbReference>
<dbReference type="CDD" id="cd24049">
    <property type="entry name" value="ASKHA_NBD_PilM"/>
    <property type="match status" value="1"/>
</dbReference>